<accession>A0ABY4QM42</accession>
<reference evidence="4" key="1">
    <citation type="submission" date="2022-05" db="EMBL/GenBank/DDBJ databases">
        <title>A methanotrophic Mycobacterium dominates a cave microbial ecosystem.</title>
        <authorList>
            <person name="Van Spanning R.J.M."/>
            <person name="Guan Q."/>
            <person name="Melkonian C."/>
            <person name="Gallant J."/>
            <person name="Polerecky L."/>
            <person name="Flot J.-F."/>
            <person name="Brandt B.W."/>
            <person name="Braster M."/>
            <person name="Iturbe Espinoza P."/>
            <person name="Aerts J."/>
            <person name="Meima-Franke M."/>
            <person name="Piersma S.R."/>
            <person name="Bunduc C."/>
            <person name="Ummels R."/>
            <person name="Pain A."/>
            <person name="Fleming E.J."/>
            <person name="van der Wel N."/>
            <person name="Gherman V.D."/>
            <person name="Sarbu S.M."/>
            <person name="Bodelier P.L.E."/>
            <person name="Bitter W."/>
        </authorList>
    </citation>
    <scope>NUCLEOTIDE SEQUENCE</scope>
    <source>
        <strain evidence="4">Sulfur Cave</strain>
    </source>
</reference>
<sequence>MFDKATGRVVAVIVLLIVIAASLRGYLPGVERAAPKRPPDSGSSLVYVIAMLSVSVIILAVAIILRLRNPRRAGASAGALPQRFSGGRSRPAWQVLVIGAAVLVAWLLTVWLLSRFIVVHTVGQTPTAPASNAPAPAKSVPPPQQPRDTGGDRDMLRYLITTAVALLALVVAGAVVAARRRRGGEALMVAAEPPPPPAMPMGASGSLERAAELGLAEIGDRSREPREAIIACYAAMERELAYVPGAAPQDFDTPTEVLARAVENCVLHVDNASELVNLFEEARFSPHVMSEAHRESALRVLQLVLAELRSLV</sequence>
<dbReference type="RefSeq" id="WP_219068404.1">
    <property type="nucleotide sequence ID" value="NZ_CAJUXY010000036.1"/>
</dbReference>
<evidence type="ECO:0000256" key="2">
    <source>
        <dbReference type="SAM" id="Phobius"/>
    </source>
</evidence>
<dbReference type="EMBL" id="CP097320">
    <property type="protein sequence ID" value="UQX11681.1"/>
    <property type="molecule type" value="Genomic_DNA"/>
</dbReference>
<feature type="transmembrane region" description="Helical" evidence="2">
    <location>
        <begin position="9"/>
        <end position="27"/>
    </location>
</feature>
<feature type="transmembrane region" description="Helical" evidence="2">
    <location>
        <begin position="92"/>
        <end position="113"/>
    </location>
</feature>
<dbReference type="Pfam" id="PF13559">
    <property type="entry name" value="DUF4129"/>
    <property type="match status" value="1"/>
</dbReference>
<evidence type="ECO:0000256" key="1">
    <source>
        <dbReference type="SAM" id="MobiDB-lite"/>
    </source>
</evidence>
<dbReference type="Proteomes" id="UP001056610">
    <property type="component" value="Chromosome"/>
</dbReference>
<feature type="transmembrane region" description="Helical" evidence="2">
    <location>
        <begin position="155"/>
        <end position="178"/>
    </location>
</feature>
<name>A0ABY4QM42_9MYCO</name>
<keyword evidence="5" id="KW-1185">Reference proteome</keyword>
<evidence type="ECO:0000313" key="4">
    <source>
        <dbReference type="EMBL" id="UQX11681.1"/>
    </source>
</evidence>
<dbReference type="InterPro" id="IPR025403">
    <property type="entry name" value="TgpA-like_C"/>
</dbReference>
<feature type="region of interest" description="Disordered" evidence="1">
    <location>
        <begin position="127"/>
        <end position="152"/>
    </location>
</feature>
<keyword evidence="2" id="KW-0472">Membrane</keyword>
<proteinExistence type="predicted"/>
<evidence type="ECO:0000259" key="3">
    <source>
        <dbReference type="Pfam" id="PF13559"/>
    </source>
</evidence>
<keyword evidence="2" id="KW-1133">Transmembrane helix</keyword>
<evidence type="ECO:0000313" key="5">
    <source>
        <dbReference type="Proteomes" id="UP001056610"/>
    </source>
</evidence>
<feature type="domain" description="Protein-glutamine gamma-glutamyltransferase-like C-terminal" evidence="3">
    <location>
        <begin position="232"/>
        <end position="301"/>
    </location>
</feature>
<feature type="transmembrane region" description="Helical" evidence="2">
    <location>
        <begin position="47"/>
        <end position="65"/>
    </location>
</feature>
<feature type="compositionally biased region" description="Low complexity" evidence="1">
    <location>
        <begin position="127"/>
        <end position="138"/>
    </location>
</feature>
<organism evidence="4 5">
    <name type="scientific">Candidatus Mycobacterium methanotrophicum</name>
    <dbReference type="NCBI Taxonomy" id="2943498"/>
    <lineage>
        <taxon>Bacteria</taxon>
        <taxon>Bacillati</taxon>
        <taxon>Actinomycetota</taxon>
        <taxon>Actinomycetes</taxon>
        <taxon>Mycobacteriales</taxon>
        <taxon>Mycobacteriaceae</taxon>
        <taxon>Mycobacterium</taxon>
    </lineage>
</organism>
<protein>
    <submittedName>
        <fullName evidence="4">DUF4129 domain-containing protein</fullName>
    </submittedName>
</protein>
<keyword evidence="2" id="KW-0812">Transmembrane</keyword>
<gene>
    <name evidence="4" type="ORF">M5I08_04275</name>
</gene>